<feature type="transmembrane region" description="Helical" evidence="1">
    <location>
        <begin position="20"/>
        <end position="45"/>
    </location>
</feature>
<dbReference type="EMBL" id="JAJOMB010000010">
    <property type="protein sequence ID" value="MCD5313001.1"/>
    <property type="molecule type" value="Genomic_DNA"/>
</dbReference>
<sequence length="259" mass="27755">MNISPERTPPRDWPNPPRSFRGAALAFVCALVALLGWFMVVLLAVGGELMASLPIVFTAAFFSLAAGLAISRTRKLRPNTENPPTAMTPHGETGLAFAYSRRRYVWNLSFVGLIAVGLAGYAITGAWAGGTDGLVRAVVCGALAVGSAWIVLSAVRKSPGGIVVTAAGIYHHTPALEQYVPWDAVREVVPETLPAAWIGVPFESMPGVRERTRGGILGKGAGGRPYLMLEAAWLGENAMPAYQCLRYYFENPDRRSELG</sequence>
<evidence type="ECO:0000256" key="1">
    <source>
        <dbReference type="SAM" id="Phobius"/>
    </source>
</evidence>
<name>A0A9X1SUZ0_9ACTN</name>
<gene>
    <name evidence="2" type="ORF">LR394_19000</name>
</gene>
<feature type="transmembrane region" description="Helical" evidence="1">
    <location>
        <begin position="134"/>
        <end position="152"/>
    </location>
</feature>
<keyword evidence="3" id="KW-1185">Reference proteome</keyword>
<dbReference type="AlphaFoldDB" id="A0A9X1SUZ0"/>
<evidence type="ECO:0000313" key="3">
    <source>
        <dbReference type="Proteomes" id="UP001138997"/>
    </source>
</evidence>
<reference evidence="2" key="1">
    <citation type="submission" date="2021-11" db="EMBL/GenBank/DDBJ databases">
        <title>Streptomyces corallinus and Kineosporia corallina sp. nov., two new coral-derived marine actinobacteria.</title>
        <authorList>
            <person name="Buangrab K."/>
            <person name="Sutthacheep M."/>
            <person name="Yeemin T."/>
            <person name="Harunari E."/>
            <person name="Igarashi Y."/>
            <person name="Sripreechasak P."/>
            <person name="Kanchanasin P."/>
            <person name="Tanasupawat S."/>
            <person name="Phongsopitanun W."/>
        </authorList>
    </citation>
    <scope>NUCLEOTIDE SEQUENCE</scope>
    <source>
        <strain evidence="2">JCM 31032</strain>
    </source>
</reference>
<accession>A0A9X1SUZ0</accession>
<keyword evidence="1" id="KW-0472">Membrane</keyword>
<keyword evidence="1" id="KW-0812">Transmembrane</keyword>
<feature type="transmembrane region" description="Helical" evidence="1">
    <location>
        <begin position="104"/>
        <end position="128"/>
    </location>
</feature>
<evidence type="ECO:0000313" key="2">
    <source>
        <dbReference type="EMBL" id="MCD5313001.1"/>
    </source>
</evidence>
<proteinExistence type="predicted"/>
<keyword evidence="1" id="KW-1133">Transmembrane helix</keyword>
<protein>
    <submittedName>
        <fullName evidence="2">Uncharacterized protein</fullName>
    </submittedName>
</protein>
<dbReference type="RefSeq" id="WP_231443793.1">
    <property type="nucleotide sequence ID" value="NZ_JAJOMB010000010.1"/>
</dbReference>
<feature type="transmembrane region" description="Helical" evidence="1">
    <location>
        <begin position="51"/>
        <end position="70"/>
    </location>
</feature>
<comment type="caution">
    <text evidence="2">The sequence shown here is derived from an EMBL/GenBank/DDBJ whole genome shotgun (WGS) entry which is preliminary data.</text>
</comment>
<dbReference type="Proteomes" id="UP001138997">
    <property type="component" value="Unassembled WGS sequence"/>
</dbReference>
<organism evidence="2 3">
    <name type="scientific">Kineosporia babensis</name>
    <dbReference type="NCBI Taxonomy" id="499548"/>
    <lineage>
        <taxon>Bacteria</taxon>
        <taxon>Bacillati</taxon>
        <taxon>Actinomycetota</taxon>
        <taxon>Actinomycetes</taxon>
        <taxon>Kineosporiales</taxon>
        <taxon>Kineosporiaceae</taxon>
        <taxon>Kineosporia</taxon>
    </lineage>
</organism>